<feature type="transmembrane region" description="Helical" evidence="10">
    <location>
        <begin position="175"/>
        <end position="199"/>
    </location>
</feature>
<dbReference type="InterPro" id="IPR041714">
    <property type="entry name" value="VKOR_Actinobacteria"/>
</dbReference>
<name>A0ABV6UZ53_9ACTN</name>
<dbReference type="InterPro" id="IPR012932">
    <property type="entry name" value="VKOR"/>
</dbReference>
<evidence type="ECO:0000256" key="10">
    <source>
        <dbReference type="SAM" id="Phobius"/>
    </source>
</evidence>
<feature type="transmembrane region" description="Helical" evidence="10">
    <location>
        <begin position="20"/>
        <end position="38"/>
    </location>
</feature>
<dbReference type="CDD" id="cd12922">
    <property type="entry name" value="VKOR_5"/>
    <property type="match status" value="1"/>
</dbReference>
<keyword evidence="8" id="KW-1015">Disulfide bond</keyword>
<proteinExistence type="inferred from homology"/>
<dbReference type="InterPro" id="IPR038354">
    <property type="entry name" value="VKOR_sf"/>
</dbReference>
<evidence type="ECO:0000256" key="5">
    <source>
        <dbReference type="ARBA" id="ARBA00022989"/>
    </source>
</evidence>
<sequence length="206" mass="22981">MNDDADQDGTGIGAGRAMTWFLVVTGVLGFIASFTLTYERFKLLTDPGYKPSCSINPIISCGNVMTTSQAAVFGFPNPLMGIAGFAVVLAVGAGLLAGARYRTWFWAGLQLGVTLGLVLICWLITQSLYSIGALCPYCMVVWVIIFPMFWYVTLHNLKHRVLPFPERWREGLDAVLTLHWFGPLLWYLVVGGMVLIRFWSYWKTLL</sequence>
<feature type="transmembrane region" description="Helical" evidence="10">
    <location>
        <begin position="131"/>
        <end position="154"/>
    </location>
</feature>
<organism evidence="12 13">
    <name type="scientific">Streptacidiphilus cavernicola</name>
    <dbReference type="NCBI Taxonomy" id="3342716"/>
    <lineage>
        <taxon>Bacteria</taxon>
        <taxon>Bacillati</taxon>
        <taxon>Actinomycetota</taxon>
        <taxon>Actinomycetes</taxon>
        <taxon>Kitasatosporales</taxon>
        <taxon>Streptomycetaceae</taxon>
        <taxon>Streptacidiphilus</taxon>
    </lineage>
</organism>
<comment type="subcellular location">
    <subcellularLocation>
        <location evidence="1">Membrane</location>
        <topology evidence="1">Multi-pass membrane protein</topology>
    </subcellularLocation>
</comment>
<evidence type="ECO:0000313" key="12">
    <source>
        <dbReference type="EMBL" id="MFC1406672.1"/>
    </source>
</evidence>
<dbReference type="SMART" id="SM00756">
    <property type="entry name" value="VKc"/>
    <property type="match status" value="1"/>
</dbReference>
<evidence type="ECO:0000256" key="3">
    <source>
        <dbReference type="ARBA" id="ARBA00022692"/>
    </source>
</evidence>
<protein>
    <submittedName>
        <fullName evidence="12">Vitamin K epoxide reductase family protein</fullName>
    </submittedName>
</protein>
<evidence type="ECO:0000256" key="2">
    <source>
        <dbReference type="ARBA" id="ARBA00006214"/>
    </source>
</evidence>
<dbReference type="RefSeq" id="WP_030257493.1">
    <property type="nucleotide sequence ID" value="NZ_JBHEZZ010000032.1"/>
</dbReference>
<keyword evidence="4" id="KW-0874">Quinone</keyword>
<feature type="transmembrane region" description="Helical" evidence="10">
    <location>
        <begin position="104"/>
        <end position="125"/>
    </location>
</feature>
<keyword evidence="5 10" id="KW-1133">Transmembrane helix</keyword>
<evidence type="ECO:0000256" key="8">
    <source>
        <dbReference type="ARBA" id="ARBA00023157"/>
    </source>
</evidence>
<dbReference type="PANTHER" id="PTHR34573:SF1">
    <property type="entry name" value="VITAMIN K EPOXIDE REDUCTASE DOMAIN-CONTAINING PROTEIN"/>
    <property type="match status" value="1"/>
</dbReference>
<dbReference type="Proteomes" id="UP001592528">
    <property type="component" value="Unassembled WGS sequence"/>
</dbReference>
<evidence type="ECO:0000313" key="13">
    <source>
        <dbReference type="Proteomes" id="UP001592528"/>
    </source>
</evidence>
<dbReference type="EMBL" id="JBHEZZ010000032">
    <property type="protein sequence ID" value="MFC1406672.1"/>
    <property type="molecule type" value="Genomic_DNA"/>
</dbReference>
<accession>A0ABV6UZ53</accession>
<comment type="similarity">
    <text evidence="2">Belongs to the VKOR family.</text>
</comment>
<keyword evidence="9" id="KW-0676">Redox-active center</keyword>
<comment type="caution">
    <text evidence="12">The sequence shown here is derived from an EMBL/GenBank/DDBJ whole genome shotgun (WGS) entry which is preliminary data.</text>
</comment>
<gene>
    <name evidence="12" type="ORF">ACEZDJ_35820</name>
</gene>
<keyword evidence="7 10" id="KW-0472">Membrane</keyword>
<evidence type="ECO:0000259" key="11">
    <source>
        <dbReference type="SMART" id="SM00756"/>
    </source>
</evidence>
<dbReference type="PANTHER" id="PTHR34573">
    <property type="entry name" value="VKC DOMAIN-CONTAINING PROTEIN"/>
    <property type="match status" value="1"/>
</dbReference>
<evidence type="ECO:0000256" key="1">
    <source>
        <dbReference type="ARBA" id="ARBA00004141"/>
    </source>
</evidence>
<feature type="transmembrane region" description="Helical" evidence="10">
    <location>
        <begin position="79"/>
        <end position="97"/>
    </location>
</feature>
<evidence type="ECO:0000256" key="4">
    <source>
        <dbReference type="ARBA" id="ARBA00022719"/>
    </source>
</evidence>
<dbReference type="Pfam" id="PF07884">
    <property type="entry name" value="VKOR"/>
    <property type="match status" value="1"/>
</dbReference>
<feature type="domain" description="Vitamin K epoxide reductase" evidence="11">
    <location>
        <begin position="15"/>
        <end position="156"/>
    </location>
</feature>
<evidence type="ECO:0000256" key="9">
    <source>
        <dbReference type="ARBA" id="ARBA00023284"/>
    </source>
</evidence>
<keyword evidence="13" id="KW-1185">Reference proteome</keyword>
<evidence type="ECO:0000256" key="6">
    <source>
        <dbReference type="ARBA" id="ARBA00023002"/>
    </source>
</evidence>
<reference evidence="12 13" key="1">
    <citation type="submission" date="2024-09" db="EMBL/GenBank/DDBJ databases">
        <authorList>
            <person name="Lee S.D."/>
        </authorList>
    </citation>
    <scope>NUCLEOTIDE SEQUENCE [LARGE SCALE GENOMIC DNA]</scope>
    <source>
        <strain evidence="12 13">N1-5</strain>
    </source>
</reference>
<keyword evidence="3 10" id="KW-0812">Transmembrane</keyword>
<evidence type="ECO:0000256" key="7">
    <source>
        <dbReference type="ARBA" id="ARBA00023136"/>
    </source>
</evidence>
<dbReference type="Gene3D" id="1.20.1440.130">
    <property type="entry name" value="VKOR domain"/>
    <property type="match status" value="1"/>
</dbReference>
<keyword evidence="6" id="KW-0560">Oxidoreductase</keyword>